<dbReference type="InterPro" id="IPR020845">
    <property type="entry name" value="AMP-binding_CS"/>
</dbReference>
<dbReference type="Pfam" id="PF23562">
    <property type="entry name" value="AMP-binding_C_3"/>
    <property type="match status" value="1"/>
</dbReference>
<dbReference type="InterPro" id="IPR045851">
    <property type="entry name" value="AMP-bd_C_sf"/>
</dbReference>
<evidence type="ECO:0000256" key="4">
    <source>
        <dbReference type="ARBA" id="ARBA00024484"/>
    </source>
</evidence>
<evidence type="ECO:0000313" key="6">
    <source>
        <dbReference type="EMBL" id="ROH90844.1"/>
    </source>
</evidence>
<dbReference type="PANTHER" id="PTHR43272">
    <property type="entry name" value="LONG-CHAIN-FATTY-ACID--COA LIGASE"/>
    <property type="match status" value="1"/>
</dbReference>
<dbReference type="InParanoid" id="A0A3N0VDW6"/>
<dbReference type="EMBL" id="RJVO01000003">
    <property type="protein sequence ID" value="ROH90844.1"/>
    <property type="molecule type" value="Genomic_DNA"/>
</dbReference>
<organism evidence="6 7">
    <name type="scientific">Stagnimonas aquatica</name>
    <dbReference type="NCBI Taxonomy" id="2689987"/>
    <lineage>
        <taxon>Bacteria</taxon>
        <taxon>Pseudomonadati</taxon>
        <taxon>Pseudomonadota</taxon>
        <taxon>Gammaproteobacteria</taxon>
        <taxon>Nevskiales</taxon>
        <taxon>Nevskiaceae</taxon>
        <taxon>Stagnimonas</taxon>
    </lineage>
</organism>
<protein>
    <submittedName>
        <fullName evidence="6">AMP-binding acetyl-CoA synthetase</fullName>
    </submittedName>
</protein>
<dbReference type="PANTHER" id="PTHR43272:SF32">
    <property type="entry name" value="AMP-DEPENDENT SYNTHETASE_LIGASE DOMAIN-CONTAINING PROTEIN"/>
    <property type="match status" value="1"/>
</dbReference>
<dbReference type="GO" id="GO:0016020">
    <property type="term" value="C:membrane"/>
    <property type="evidence" value="ECO:0007669"/>
    <property type="project" value="TreeGrafter"/>
</dbReference>
<comment type="catalytic activity">
    <reaction evidence="4">
        <text>a long-chain fatty acid + ATP + CoA = a long-chain fatty acyl-CoA + AMP + diphosphate</text>
        <dbReference type="Rhea" id="RHEA:15421"/>
        <dbReference type="ChEBI" id="CHEBI:30616"/>
        <dbReference type="ChEBI" id="CHEBI:33019"/>
        <dbReference type="ChEBI" id="CHEBI:57287"/>
        <dbReference type="ChEBI" id="CHEBI:57560"/>
        <dbReference type="ChEBI" id="CHEBI:83139"/>
        <dbReference type="ChEBI" id="CHEBI:456215"/>
        <dbReference type="EC" id="6.2.1.3"/>
    </reaction>
    <physiologicalReaction direction="left-to-right" evidence="4">
        <dbReference type="Rhea" id="RHEA:15422"/>
    </physiologicalReaction>
</comment>
<dbReference type="PROSITE" id="PS00455">
    <property type="entry name" value="AMP_BINDING"/>
    <property type="match status" value="1"/>
</dbReference>
<dbReference type="SUPFAM" id="SSF56801">
    <property type="entry name" value="Acetyl-CoA synthetase-like"/>
    <property type="match status" value="1"/>
</dbReference>
<reference evidence="6 7" key="1">
    <citation type="submission" date="2018-10" db="EMBL/GenBank/DDBJ databases">
        <authorList>
            <person name="Chen W.-M."/>
        </authorList>
    </citation>
    <scope>NUCLEOTIDE SEQUENCE [LARGE SCALE GENOMIC DNA]</scope>
    <source>
        <strain evidence="6 7">THS-13</strain>
    </source>
</reference>
<name>A0A3N0VDW6_9GAMM</name>
<dbReference type="Proteomes" id="UP000282106">
    <property type="component" value="Unassembled WGS sequence"/>
</dbReference>
<evidence type="ECO:0000259" key="5">
    <source>
        <dbReference type="Pfam" id="PF00501"/>
    </source>
</evidence>
<dbReference type="InterPro" id="IPR042099">
    <property type="entry name" value="ANL_N_sf"/>
</dbReference>
<keyword evidence="1" id="KW-0436">Ligase</keyword>
<keyword evidence="3" id="KW-0443">Lipid metabolism</keyword>
<evidence type="ECO:0000256" key="3">
    <source>
        <dbReference type="ARBA" id="ARBA00023098"/>
    </source>
</evidence>
<evidence type="ECO:0000256" key="1">
    <source>
        <dbReference type="ARBA" id="ARBA00022598"/>
    </source>
</evidence>
<dbReference type="AlphaFoldDB" id="A0A3N0VDW6"/>
<dbReference type="Pfam" id="PF00501">
    <property type="entry name" value="AMP-binding"/>
    <property type="match status" value="1"/>
</dbReference>
<keyword evidence="2" id="KW-0276">Fatty acid metabolism</keyword>
<sequence>MSAHPCAPEFLPLARIFHWERERAHYPYLTQPMGNGLVRDYSWAQAVGEARRVAAWLRAQGWEPGSRVAILSKNCAHWIMADFAIWMAGHVSVPVYPTLTADSVRQILEHSGARACLVGKLDGWEAMRPGIPEGVLCFSTPLSPKNDYPQWERIVAETEPLEGEIVRDADELATIVYTSGTTGMPKGVMHSFGAIGWSTGPVTAASGIGADDRMLSYLPLAHVAERWLVEAASIRTGFRVYFAESLDSFLSDLRRARPTHFVSVPRLWTKFQQGVFSKLPKQKLDLIFKLPLLGGLMKEKILKGLGLEHCRYAGGGASPMPPSLIQWYRDLGLELLEGYGMTENFGCSHGCRVGRARIGYVGEVWEGTEHRLSPEGEVQTRGPTTMLGYYREPEKTRETMTEDGWLRTGDLGEIDELGRLRIVGRLKEQFKTSKGKYVAPAPIENKLSVHPAVEACCVVGASFPQPFALLMLNAEAAAGCAADAGRRAELGASLQQLLNAVNATLDEHEKLDFLVVVPEQWTVENGLITPTLKVKRPSIEASYAGQFEAWAQRRQTVVWQGLAAGQAR</sequence>
<dbReference type="GO" id="GO:0004467">
    <property type="term" value="F:long-chain fatty acid-CoA ligase activity"/>
    <property type="evidence" value="ECO:0007669"/>
    <property type="project" value="UniProtKB-EC"/>
</dbReference>
<evidence type="ECO:0000313" key="7">
    <source>
        <dbReference type="Proteomes" id="UP000282106"/>
    </source>
</evidence>
<accession>A0A3N0VDW6</accession>
<dbReference type="Gene3D" id="3.40.50.12780">
    <property type="entry name" value="N-terminal domain of ligase-like"/>
    <property type="match status" value="1"/>
</dbReference>
<dbReference type="InterPro" id="IPR000873">
    <property type="entry name" value="AMP-dep_synth/lig_dom"/>
</dbReference>
<dbReference type="RefSeq" id="WP_123211299.1">
    <property type="nucleotide sequence ID" value="NZ_RJVO01000003.1"/>
</dbReference>
<evidence type="ECO:0000256" key="2">
    <source>
        <dbReference type="ARBA" id="ARBA00022832"/>
    </source>
</evidence>
<keyword evidence="7" id="KW-1185">Reference proteome</keyword>
<comment type="caution">
    <text evidence="6">The sequence shown here is derived from an EMBL/GenBank/DDBJ whole genome shotgun (WGS) entry which is preliminary data.</text>
</comment>
<feature type="domain" description="AMP-dependent synthetase/ligase" evidence="5">
    <location>
        <begin position="37"/>
        <end position="390"/>
    </location>
</feature>
<gene>
    <name evidence="6" type="ORF">ED208_07620</name>
</gene>
<proteinExistence type="predicted"/>
<dbReference type="Gene3D" id="3.30.300.30">
    <property type="match status" value="1"/>
</dbReference>